<dbReference type="RefSeq" id="WP_146408988.1">
    <property type="nucleotide sequence ID" value="NZ_SJPU01000003.1"/>
</dbReference>
<dbReference type="Proteomes" id="UP000319908">
    <property type="component" value="Unassembled WGS sequence"/>
</dbReference>
<dbReference type="OrthoDB" id="9804686at2"/>
<comment type="caution">
    <text evidence="3">The sequence shown here is derived from an EMBL/GenBank/DDBJ whole genome shotgun (WGS) entry which is preliminary data.</text>
</comment>
<dbReference type="PANTHER" id="PTHR42970:SF1">
    <property type="entry name" value="PECTATE LYASE C-RELATED"/>
    <property type="match status" value="1"/>
</dbReference>
<evidence type="ECO:0000256" key="2">
    <source>
        <dbReference type="ARBA" id="ARBA00023180"/>
    </source>
</evidence>
<dbReference type="EMBL" id="SJPU01000003">
    <property type="protein sequence ID" value="TWU10557.1"/>
    <property type="molecule type" value="Genomic_DNA"/>
</dbReference>
<evidence type="ECO:0000256" key="1">
    <source>
        <dbReference type="ARBA" id="ARBA00022723"/>
    </source>
</evidence>
<protein>
    <submittedName>
        <fullName evidence="3">Pectin lyase</fullName>
        <ecNumber evidence="3">4.2.2.10</ecNumber>
    </submittedName>
</protein>
<keyword evidence="3" id="KW-0456">Lyase</keyword>
<dbReference type="GO" id="GO:0046872">
    <property type="term" value="F:metal ion binding"/>
    <property type="evidence" value="ECO:0007669"/>
    <property type="project" value="UniProtKB-KW"/>
</dbReference>
<dbReference type="Gene3D" id="2.160.20.10">
    <property type="entry name" value="Single-stranded right-handed beta-helix, Pectin lyase-like"/>
    <property type="match status" value="1"/>
</dbReference>
<gene>
    <name evidence="3" type="primary">pnl</name>
    <name evidence="3" type="ORF">Poly21_44620</name>
</gene>
<dbReference type="AlphaFoldDB" id="A0A5C6BFY7"/>
<keyword evidence="2" id="KW-0325">Glycoprotein</keyword>
<dbReference type="InterPro" id="IPR011050">
    <property type="entry name" value="Pectin_lyase_fold/virulence"/>
</dbReference>
<dbReference type="InterPro" id="IPR012334">
    <property type="entry name" value="Pectin_lyas_fold"/>
</dbReference>
<keyword evidence="4" id="KW-1185">Reference proteome</keyword>
<dbReference type="GO" id="GO:0047490">
    <property type="term" value="F:pectin lyase activity"/>
    <property type="evidence" value="ECO:0007669"/>
    <property type="project" value="UniProtKB-EC"/>
</dbReference>
<keyword evidence="1" id="KW-0479">Metal-binding</keyword>
<organism evidence="3 4">
    <name type="scientific">Allorhodopirellula heiligendammensis</name>
    <dbReference type="NCBI Taxonomy" id="2714739"/>
    <lineage>
        <taxon>Bacteria</taxon>
        <taxon>Pseudomonadati</taxon>
        <taxon>Planctomycetota</taxon>
        <taxon>Planctomycetia</taxon>
        <taxon>Pirellulales</taxon>
        <taxon>Pirellulaceae</taxon>
        <taxon>Allorhodopirellula</taxon>
    </lineage>
</organism>
<sequence>MNRSWANPAATLGLLCFACSISWGDDNPISSDVHRERPHPAGAHLPAFPHALGWGSYATGGRGGEVRKVTNLNDAGVGSLRSALQKDGAAYVLFEVAGTINLQSRVNISSDKTIAGETAFRNGGEGITLKINQGTSSNTLVTVSGSSNIICRYLRFRRGPGLAPEVDGDNLLLTGSGTDFIFDHCSFSWSTDELVNPYGPSRMTFQNCIFSEALYNSTHAYTTDPNHAAYPNPHSMGPLIGNGSSEVTFYNNLFAHNNQRNPLVGGGVGGGTKFELVNNLVYNFGSFGTVFSDNGSPVAVNLINNYHIAGPETSSSRYSIALNHGVTAYARGNINSKRPSERTPEWDAIGCESGCGVYMQEPAPAAWQSITPFDFPLQHTATMSPTAIRDGVIANAGANLVKDSVDTRLFGELLSGTGRFVSDPHDVGGWPQLQEMTEVPSDRDNDGIADAWETQTFGSLGTGPNSDTDSDGYTNLEEYLHSLAAGG</sequence>
<dbReference type="EC" id="4.2.2.10" evidence="3"/>
<name>A0A5C6BFY7_9BACT</name>
<dbReference type="PANTHER" id="PTHR42970">
    <property type="entry name" value="PECTATE LYASE C-RELATED"/>
    <property type="match status" value="1"/>
</dbReference>
<accession>A0A5C6BFY7</accession>
<evidence type="ECO:0000313" key="3">
    <source>
        <dbReference type="EMBL" id="TWU10557.1"/>
    </source>
</evidence>
<proteinExistence type="predicted"/>
<evidence type="ECO:0000313" key="4">
    <source>
        <dbReference type="Proteomes" id="UP000319908"/>
    </source>
</evidence>
<dbReference type="InterPro" id="IPR052063">
    <property type="entry name" value="Polysaccharide_Lyase_1"/>
</dbReference>
<dbReference type="SUPFAM" id="SSF51126">
    <property type="entry name" value="Pectin lyase-like"/>
    <property type="match status" value="1"/>
</dbReference>
<reference evidence="3 4" key="1">
    <citation type="journal article" date="2020" name="Antonie Van Leeuwenhoek">
        <title>Rhodopirellula heiligendammensis sp. nov., Rhodopirellula pilleata sp. nov., and Rhodopirellula solitaria sp. nov. isolated from natural or artificial marine surfaces in Northern Germany and California, USA, and emended description of the genus Rhodopirellula.</title>
        <authorList>
            <person name="Kallscheuer N."/>
            <person name="Wiegand S."/>
            <person name="Jogler M."/>
            <person name="Boedeker C."/>
            <person name="Peeters S.H."/>
            <person name="Rast P."/>
            <person name="Heuer A."/>
            <person name="Jetten M.S.M."/>
            <person name="Rohde M."/>
            <person name="Jogler C."/>
        </authorList>
    </citation>
    <scope>NUCLEOTIDE SEQUENCE [LARGE SCALE GENOMIC DNA]</scope>
    <source>
        <strain evidence="3 4">Poly21</strain>
    </source>
</reference>